<evidence type="ECO:0000313" key="1">
    <source>
        <dbReference type="EMBL" id="CAK5084978.1"/>
    </source>
</evidence>
<evidence type="ECO:0000313" key="2">
    <source>
        <dbReference type="Proteomes" id="UP001497535"/>
    </source>
</evidence>
<proteinExistence type="predicted"/>
<gene>
    <name evidence="1" type="ORF">MENTE1834_LOCUS32395</name>
</gene>
<keyword evidence="2" id="KW-1185">Reference proteome</keyword>
<protein>
    <submittedName>
        <fullName evidence="1">Uncharacterized protein</fullName>
    </submittedName>
</protein>
<organism evidence="1 2">
    <name type="scientific">Meloidogyne enterolobii</name>
    <name type="common">Root-knot nematode worm</name>
    <name type="synonym">Meloidogyne mayaguensis</name>
    <dbReference type="NCBI Taxonomy" id="390850"/>
    <lineage>
        <taxon>Eukaryota</taxon>
        <taxon>Metazoa</taxon>
        <taxon>Ecdysozoa</taxon>
        <taxon>Nematoda</taxon>
        <taxon>Chromadorea</taxon>
        <taxon>Rhabditida</taxon>
        <taxon>Tylenchina</taxon>
        <taxon>Tylenchomorpha</taxon>
        <taxon>Tylenchoidea</taxon>
        <taxon>Meloidogynidae</taxon>
        <taxon>Meloidogyninae</taxon>
        <taxon>Meloidogyne</taxon>
    </lineage>
</organism>
<accession>A0ACB1A1A0</accession>
<dbReference type="EMBL" id="CAVMJV010000055">
    <property type="protein sequence ID" value="CAK5084978.1"/>
    <property type="molecule type" value="Genomic_DNA"/>
</dbReference>
<dbReference type="Proteomes" id="UP001497535">
    <property type="component" value="Unassembled WGS sequence"/>
</dbReference>
<name>A0ACB1A1A0_MELEN</name>
<sequence>MMEKLLLPQILSIARIQPPCVLFHWKARMETRLVSSHANIYERKNENGGVLTKKHSKLNVANISLITSVHSSGIR</sequence>
<comment type="caution">
    <text evidence="1">The sequence shown here is derived from an EMBL/GenBank/DDBJ whole genome shotgun (WGS) entry which is preliminary data.</text>
</comment>
<reference evidence="1" key="1">
    <citation type="submission" date="2023-11" db="EMBL/GenBank/DDBJ databases">
        <authorList>
            <person name="Poullet M."/>
        </authorList>
    </citation>
    <scope>NUCLEOTIDE SEQUENCE</scope>
    <source>
        <strain evidence="1">E1834</strain>
    </source>
</reference>